<evidence type="ECO:0000259" key="2">
    <source>
        <dbReference type="PROSITE" id="PS50296"/>
    </source>
</evidence>
<dbReference type="SUPFAM" id="SSF55159">
    <property type="entry name" value="eIF1-like"/>
    <property type="match status" value="1"/>
</dbReference>
<dbReference type="Pfam" id="PF01253">
    <property type="entry name" value="SUI1"/>
    <property type="match status" value="1"/>
</dbReference>
<feature type="domain" description="SUI1" evidence="2">
    <location>
        <begin position="61"/>
        <end position="120"/>
    </location>
</feature>
<evidence type="ECO:0000313" key="4">
    <source>
        <dbReference type="Proteomes" id="UP000198341"/>
    </source>
</evidence>
<proteinExistence type="predicted"/>
<dbReference type="Gene3D" id="3.30.780.10">
    <property type="entry name" value="SUI1-like domain"/>
    <property type="match status" value="1"/>
</dbReference>
<dbReference type="PROSITE" id="PS50296">
    <property type="entry name" value="SUI1"/>
    <property type="match status" value="1"/>
</dbReference>
<sequence length="128" mass="14213">MRSHLADKPEIVFKKEEKRTSTNIDEFAYEDENNTKKELTKKKATPPSPSKNGKGVRIKVERRKNKVVTVVSGLVNPTKELVTKLKKVLGAGASLDADTKACIFQGTHANALEDMIKAMGYKDVKIVK</sequence>
<accession>K8EDC8</accession>
<dbReference type="RefSeq" id="XP_007513562.1">
    <property type="nucleotide sequence ID" value="XM_007513500.1"/>
</dbReference>
<dbReference type="GO" id="GO:0003743">
    <property type="term" value="F:translation initiation factor activity"/>
    <property type="evidence" value="ECO:0007669"/>
    <property type="project" value="InterPro"/>
</dbReference>
<keyword evidence="4" id="KW-1185">Reference proteome</keyword>
<name>K8EDC8_9CHLO</name>
<dbReference type="Proteomes" id="UP000198341">
    <property type="component" value="Chromosome 4"/>
</dbReference>
<dbReference type="InterPro" id="IPR036877">
    <property type="entry name" value="SUI1_dom_sf"/>
</dbReference>
<dbReference type="KEGG" id="bpg:Bathy04g00200"/>
<dbReference type="GeneID" id="19016046"/>
<organism evidence="3 4">
    <name type="scientific">Bathycoccus prasinos</name>
    <dbReference type="NCBI Taxonomy" id="41875"/>
    <lineage>
        <taxon>Eukaryota</taxon>
        <taxon>Viridiplantae</taxon>
        <taxon>Chlorophyta</taxon>
        <taxon>Mamiellophyceae</taxon>
        <taxon>Mamiellales</taxon>
        <taxon>Bathycoccaceae</taxon>
        <taxon>Bathycoccus</taxon>
    </lineage>
</organism>
<evidence type="ECO:0000256" key="1">
    <source>
        <dbReference type="SAM" id="MobiDB-lite"/>
    </source>
</evidence>
<protein>
    <recommendedName>
        <fullName evidence="2">SUI1 domain-containing protein</fullName>
    </recommendedName>
</protein>
<dbReference type="EMBL" id="FO082275">
    <property type="protein sequence ID" value="CCO16087.1"/>
    <property type="molecule type" value="Genomic_DNA"/>
</dbReference>
<dbReference type="InterPro" id="IPR001950">
    <property type="entry name" value="SUI1"/>
</dbReference>
<gene>
    <name evidence="3" type="ORF">Bathy04g00200</name>
</gene>
<reference evidence="3 4" key="1">
    <citation type="submission" date="2011-10" db="EMBL/GenBank/DDBJ databases">
        <authorList>
            <person name="Genoscope - CEA"/>
        </authorList>
    </citation>
    <scope>NUCLEOTIDE SEQUENCE [LARGE SCALE GENOMIC DNA]</scope>
    <source>
        <strain evidence="3 4">RCC 1105</strain>
    </source>
</reference>
<dbReference type="AlphaFoldDB" id="K8EDC8"/>
<evidence type="ECO:0000313" key="3">
    <source>
        <dbReference type="EMBL" id="CCO16087.1"/>
    </source>
</evidence>
<feature type="region of interest" description="Disordered" evidence="1">
    <location>
        <begin position="23"/>
        <end position="57"/>
    </location>
</feature>